<dbReference type="Pfam" id="PF00891">
    <property type="entry name" value="Methyltransf_2"/>
    <property type="match status" value="1"/>
</dbReference>
<evidence type="ECO:0000313" key="6">
    <source>
        <dbReference type="EMBL" id="KAE9387899.1"/>
    </source>
</evidence>
<organism evidence="6 7">
    <name type="scientific">Gymnopus androsaceus JB14</name>
    <dbReference type="NCBI Taxonomy" id="1447944"/>
    <lineage>
        <taxon>Eukaryota</taxon>
        <taxon>Fungi</taxon>
        <taxon>Dikarya</taxon>
        <taxon>Basidiomycota</taxon>
        <taxon>Agaricomycotina</taxon>
        <taxon>Agaricomycetes</taxon>
        <taxon>Agaricomycetidae</taxon>
        <taxon>Agaricales</taxon>
        <taxon>Marasmiineae</taxon>
        <taxon>Omphalotaceae</taxon>
        <taxon>Gymnopus</taxon>
    </lineage>
</organism>
<dbReference type="PROSITE" id="PS51683">
    <property type="entry name" value="SAM_OMT_II"/>
    <property type="match status" value="1"/>
</dbReference>
<reference evidence="6" key="1">
    <citation type="journal article" date="2019" name="Environ. Microbiol.">
        <title>Fungal ecological strategies reflected in gene transcription - a case study of two litter decomposers.</title>
        <authorList>
            <person name="Barbi F."/>
            <person name="Kohler A."/>
            <person name="Barry K."/>
            <person name="Baskaran P."/>
            <person name="Daum C."/>
            <person name="Fauchery L."/>
            <person name="Ihrmark K."/>
            <person name="Kuo A."/>
            <person name="LaButti K."/>
            <person name="Lipzen A."/>
            <person name="Morin E."/>
            <person name="Grigoriev I.V."/>
            <person name="Henrissat B."/>
            <person name="Lindahl B."/>
            <person name="Martin F."/>
        </authorList>
    </citation>
    <scope>NUCLEOTIDE SEQUENCE</scope>
    <source>
        <strain evidence="6">JB14</strain>
    </source>
</reference>
<feature type="region of interest" description="Disordered" evidence="4">
    <location>
        <begin position="27"/>
        <end position="107"/>
    </location>
</feature>
<feature type="compositionally biased region" description="Low complexity" evidence="4">
    <location>
        <begin position="856"/>
        <end position="888"/>
    </location>
</feature>
<dbReference type="InterPro" id="IPR036388">
    <property type="entry name" value="WH-like_DNA-bd_sf"/>
</dbReference>
<dbReference type="InterPro" id="IPR001077">
    <property type="entry name" value="COMT_C"/>
</dbReference>
<feature type="compositionally biased region" description="Polar residues" evidence="4">
    <location>
        <begin position="72"/>
        <end position="85"/>
    </location>
</feature>
<accession>A0A6A4GQ31</accession>
<gene>
    <name evidence="6" type="ORF">BT96DRAFT_981243</name>
</gene>
<feature type="domain" description="O-methyltransferase C-terminal" evidence="5">
    <location>
        <begin position="366"/>
        <end position="513"/>
    </location>
</feature>
<keyword evidence="7" id="KW-1185">Reference proteome</keyword>
<evidence type="ECO:0000259" key="5">
    <source>
        <dbReference type="Pfam" id="PF00891"/>
    </source>
</evidence>
<feature type="region of interest" description="Disordered" evidence="4">
    <location>
        <begin position="856"/>
        <end position="913"/>
    </location>
</feature>
<dbReference type="Gene3D" id="3.40.50.150">
    <property type="entry name" value="Vaccinia Virus protein VP39"/>
    <property type="match status" value="1"/>
</dbReference>
<feature type="compositionally biased region" description="Polar residues" evidence="4">
    <location>
        <begin position="98"/>
        <end position="107"/>
    </location>
</feature>
<sequence>MTFAVLRALHALIGDALEDIERIYADSEQNSRTSTPGTPGPTHLPTNKPSNPVQGHAYASPPPSPLESQSSAFPQDRSTTPNSVPNILDFPALDNPVDPNSPSESLTSHPVVISAVNRIVAAAGQMSATVQIPFLTLCDAGMGFHLPSCLRLLEATHTVEILREAGPNGLHVKLIAEKNGVEKNKLAHILRLLATHHILREVSPDVFANNRLSSILDTGKPFEELKQSPETKYRDTNGISAFFGMCTDELYKSAGFLTEAYFLSPQRHKNGREPTRAPFNHAFGCEGVGFFGWLEGEGIEGKHVNGPSREQGLIPGVVTPISHKRGNSSIGKKADMYKGSNKISDPLVNPNRFRLERFGKAMTGTESWEVPGAVLNGFDWQSLPKGSIVVDVGGGIGSTSMLLAHAYSRSDGSPDEEVPGLKFVIQDREVVVEMGEKAWKAKCPELIDSGIARFQVHDFFTPQPIKNAAIFLLRVVLHDWPDAFAQRILLRLREAAAPDTKLLIADFVLPLACADTFGSSQNEGDTGIAGVQGVDTKLAPPPLLPNLGKASANGYWMDMTMQVMFNGQERTLREIVSLAHSAGWKVTKVTKAPGSLFGHIVAEPTEIPLQRRARAGSGSAFFDVPNSKADYMGGNSLDPHDDALDVREMGRASSRCGTPTFGSMMDLPSYEEARARFGGGGVLRGTLRRSGAIPGAIRPSLKPPVPPPAGQVKKKRPSPLSVIPQSPSPIPRHNVSSPRPSIHSTQVQVPQSPMRRRTSHAHLNQIYQQPSSPSPTPTASRQPLLSPRVPTSSLPLSRRASLANLSNHHSSSKEPPPPLPTALNCSSSSPTPPQMHLPLSPASPIFIRSQLNLHSPSLSSTSVSARSPAPPTNSSRSPIPPSLSRRQSYATLSPSAIPRKRSDSNVSSALPATLGLGFGGRGNTLMRTLELSGSVGAGAGDVGTTGGRLGPLDFGDNLQLGLNREDGGDSVEDGDGLAVRPAGSVLAAAARIESLKSVPRRKMSMIGLNRQNSD</sequence>
<protein>
    <recommendedName>
        <fullName evidence="5">O-methyltransferase C-terminal domain-containing protein</fullName>
    </recommendedName>
</protein>
<dbReference type="AlphaFoldDB" id="A0A6A4GQ31"/>
<feature type="compositionally biased region" description="Low complexity" evidence="4">
    <location>
        <begin position="33"/>
        <end position="46"/>
    </location>
</feature>
<evidence type="ECO:0000256" key="3">
    <source>
        <dbReference type="ARBA" id="ARBA00022691"/>
    </source>
</evidence>
<feature type="compositionally biased region" description="Polar residues" evidence="4">
    <location>
        <begin position="734"/>
        <end position="751"/>
    </location>
</feature>
<dbReference type="InterPro" id="IPR016461">
    <property type="entry name" value="COMT-like"/>
</dbReference>
<dbReference type="GO" id="GO:0008171">
    <property type="term" value="F:O-methyltransferase activity"/>
    <property type="evidence" value="ECO:0007669"/>
    <property type="project" value="InterPro"/>
</dbReference>
<dbReference type="PANTHER" id="PTHR43712:SF2">
    <property type="entry name" value="O-METHYLTRANSFERASE CICE"/>
    <property type="match status" value="1"/>
</dbReference>
<feature type="compositionally biased region" description="Low complexity" evidence="4">
    <location>
        <begin position="792"/>
        <end position="809"/>
    </location>
</feature>
<dbReference type="InterPro" id="IPR036390">
    <property type="entry name" value="WH_DNA-bd_sf"/>
</dbReference>
<dbReference type="EMBL" id="ML769773">
    <property type="protein sequence ID" value="KAE9387899.1"/>
    <property type="molecule type" value="Genomic_DNA"/>
</dbReference>
<evidence type="ECO:0000256" key="2">
    <source>
        <dbReference type="ARBA" id="ARBA00022679"/>
    </source>
</evidence>
<keyword evidence="1" id="KW-0489">Methyltransferase</keyword>
<dbReference type="InterPro" id="IPR029063">
    <property type="entry name" value="SAM-dependent_MTases_sf"/>
</dbReference>
<name>A0A6A4GQ31_9AGAR</name>
<dbReference type="OrthoDB" id="2410195at2759"/>
<dbReference type="PANTHER" id="PTHR43712">
    <property type="entry name" value="PUTATIVE (AFU_ORTHOLOGUE AFUA_4G14580)-RELATED"/>
    <property type="match status" value="1"/>
</dbReference>
<keyword evidence="3" id="KW-0949">S-adenosyl-L-methionine</keyword>
<proteinExistence type="predicted"/>
<dbReference type="SUPFAM" id="SSF46785">
    <property type="entry name" value="Winged helix' DNA-binding domain"/>
    <property type="match status" value="1"/>
</dbReference>
<dbReference type="SUPFAM" id="SSF53335">
    <property type="entry name" value="S-adenosyl-L-methionine-dependent methyltransferases"/>
    <property type="match status" value="1"/>
</dbReference>
<feature type="region of interest" description="Disordered" evidence="4">
    <location>
        <begin position="304"/>
        <end position="335"/>
    </location>
</feature>
<dbReference type="GO" id="GO:0032259">
    <property type="term" value="P:methylation"/>
    <property type="evidence" value="ECO:0007669"/>
    <property type="project" value="UniProtKB-KW"/>
</dbReference>
<feature type="region of interest" description="Disordered" evidence="4">
    <location>
        <begin position="693"/>
        <end position="841"/>
    </location>
</feature>
<evidence type="ECO:0000313" key="7">
    <source>
        <dbReference type="Proteomes" id="UP000799118"/>
    </source>
</evidence>
<evidence type="ECO:0000256" key="4">
    <source>
        <dbReference type="SAM" id="MobiDB-lite"/>
    </source>
</evidence>
<keyword evidence="2" id="KW-0808">Transferase</keyword>
<dbReference type="Gene3D" id="1.10.10.10">
    <property type="entry name" value="Winged helix-like DNA-binding domain superfamily/Winged helix DNA-binding domain"/>
    <property type="match status" value="1"/>
</dbReference>
<dbReference type="Proteomes" id="UP000799118">
    <property type="component" value="Unassembled WGS sequence"/>
</dbReference>
<evidence type="ECO:0000256" key="1">
    <source>
        <dbReference type="ARBA" id="ARBA00022603"/>
    </source>
</evidence>